<organism evidence="1 2">
    <name type="scientific">Haemaphysalis longicornis</name>
    <name type="common">Bush tick</name>
    <dbReference type="NCBI Taxonomy" id="44386"/>
    <lineage>
        <taxon>Eukaryota</taxon>
        <taxon>Metazoa</taxon>
        <taxon>Ecdysozoa</taxon>
        <taxon>Arthropoda</taxon>
        <taxon>Chelicerata</taxon>
        <taxon>Arachnida</taxon>
        <taxon>Acari</taxon>
        <taxon>Parasitiformes</taxon>
        <taxon>Ixodida</taxon>
        <taxon>Ixodoidea</taxon>
        <taxon>Ixodidae</taxon>
        <taxon>Haemaphysalinae</taxon>
        <taxon>Haemaphysalis</taxon>
    </lineage>
</organism>
<evidence type="ECO:0000313" key="1">
    <source>
        <dbReference type="EMBL" id="KAH9379587.1"/>
    </source>
</evidence>
<accession>A0A9J6GWM0</accession>
<dbReference type="Proteomes" id="UP000821853">
    <property type="component" value="Chromosome 8"/>
</dbReference>
<dbReference type="SUPFAM" id="SSF56219">
    <property type="entry name" value="DNase I-like"/>
    <property type="match status" value="1"/>
</dbReference>
<sequence>MSGVQAPILAFAGLKQETLDTESPLLSHSFGARFRISTLRLRICHPWLGERRAEHAWGVRRLRGMVLSQVVAEVKATYNNKEATLEQHIQHAAKRPYIIILQETVTLDPTLPGYNTYADMTGRRGVCTFVRKGLTAVEHQLHKGRKGKCEHTCLEKIPGKRCTHGLYVVNVYSNP</sequence>
<dbReference type="AlphaFoldDB" id="A0A9J6GWM0"/>
<dbReference type="InterPro" id="IPR036691">
    <property type="entry name" value="Endo/exonu/phosph_ase_sf"/>
</dbReference>
<proteinExistence type="predicted"/>
<dbReference type="VEuPathDB" id="VectorBase:HLOH_048657"/>
<comment type="caution">
    <text evidence="1">The sequence shown here is derived from an EMBL/GenBank/DDBJ whole genome shotgun (WGS) entry which is preliminary data.</text>
</comment>
<name>A0A9J6GWM0_HAELO</name>
<gene>
    <name evidence="1" type="ORF">HPB48_019064</name>
</gene>
<protein>
    <submittedName>
        <fullName evidence="1">Uncharacterized protein</fullName>
    </submittedName>
</protein>
<dbReference type="EMBL" id="JABSTR010000010">
    <property type="protein sequence ID" value="KAH9379587.1"/>
    <property type="molecule type" value="Genomic_DNA"/>
</dbReference>
<reference evidence="1 2" key="1">
    <citation type="journal article" date="2020" name="Cell">
        <title>Large-Scale Comparative Analyses of Tick Genomes Elucidate Their Genetic Diversity and Vector Capacities.</title>
        <authorList>
            <consortium name="Tick Genome and Microbiome Consortium (TIGMIC)"/>
            <person name="Jia N."/>
            <person name="Wang J."/>
            <person name="Shi W."/>
            <person name="Du L."/>
            <person name="Sun Y."/>
            <person name="Zhan W."/>
            <person name="Jiang J.F."/>
            <person name="Wang Q."/>
            <person name="Zhang B."/>
            <person name="Ji P."/>
            <person name="Bell-Sakyi L."/>
            <person name="Cui X.M."/>
            <person name="Yuan T.T."/>
            <person name="Jiang B.G."/>
            <person name="Yang W.F."/>
            <person name="Lam T.T."/>
            <person name="Chang Q.C."/>
            <person name="Ding S.J."/>
            <person name="Wang X.J."/>
            <person name="Zhu J.G."/>
            <person name="Ruan X.D."/>
            <person name="Zhao L."/>
            <person name="Wei J.T."/>
            <person name="Ye R.Z."/>
            <person name="Que T.C."/>
            <person name="Du C.H."/>
            <person name="Zhou Y.H."/>
            <person name="Cheng J.X."/>
            <person name="Dai P.F."/>
            <person name="Guo W.B."/>
            <person name="Han X.H."/>
            <person name="Huang E.J."/>
            <person name="Li L.F."/>
            <person name="Wei W."/>
            <person name="Gao Y.C."/>
            <person name="Liu J.Z."/>
            <person name="Shao H.Z."/>
            <person name="Wang X."/>
            <person name="Wang C.C."/>
            <person name="Yang T.C."/>
            <person name="Huo Q.B."/>
            <person name="Li W."/>
            <person name="Chen H.Y."/>
            <person name="Chen S.E."/>
            <person name="Zhou L.G."/>
            <person name="Ni X.B."/>
            <person name="Tian J.H."/>
            <person name="Sheng Y."/>
            <person name="Liu T."/>
            <person name="Pan Y.S."/>
            <person name="Xia L.Y."/>
            <person name="Li J."/>
            <person name="Zhao F."/>
            <person name="Cao W.C."/>
        </authorList>
    </citation>
    <scope>NUCLEOTIDE SEQUENCE [LARGE SCALE GENOMIC DNA]</scope>
    <source>
        <strain evidence="1">HaeL-2018</strain>
    </source>
</reference>
<evidence type="ECO:0000313" key="2">
    <source>
        <dbReference type="Proteomes" id="UP000821853"/>
    </source>
</evidence>
<keyword evidence="2" id="KW-1185">Reference proteome</keyword>
<dbReference type="Gene3D" id="3.60.10.10">
    <property type="entry name" value="Endonuclease/exonuclease/phosphatase"/>
    <property type="match status" value="1"/>
</dbReference>